<dbReference type="InterPro" id="IPR051702">
    <property type="entry name" value="SH3_domain_YSC84-like"/>
</dbReference>
<reference evidence="2" key="1">
    <citation type="submission" date="2020-11" db="EMBL/GenBank/DDBJ databases">
        <title>Chlorella ohadii genome sequencing and assembly.</title>
        <authorList>
            <person name="Murik O."/>
            <person name="Treves H."/>
            <person name="Kedem I."/>
            <person name="Shotland Y."/>
            <person name="Kaplan A."/>
        </authorList>
    </citation>
    <scope>NUCLEOTIDE SEQUENCE</scope>
    <source>
        <strain evidence="2">1</strain>
    </source>
</reference>
<name>A0AAD5H691_9CHLO</name>
<dbReference type="PANTHER" id="PTHR15629">
    <property type="entry name" value="SH3YL1 PROTEIN"/>
    <property type="match status" value="1"/>
</dbReference>
<keyword evidence="3" id="KW-1185">Reference proteome</keyword>
<dbReference type="EMBL" id="JADXDR010000017">
    <property type="protein sequence ID" value="KAI7845421.1"/>
    <property type="molecule type" value="Genomic_DNA"/>
</dbReference>
<dbReference type="CDD" id="cd11524">
    <property type="entry name" value="SYLF"/>
    <property type="match status" value="1"/>
</dbReference>
<dbReference type="Pfam" id="PF04366">
    <property type="entry name" value="Ysc84"/>
    <property type="match status" value="1"/>
</dbReference>
<accession>A0AAD5H691</accession>
<dbReference type="Proteomes" id="UP001205105">
    <property type="component" value="Unassembled WGS sequence"/>
</dbReference>
<organism evidence="2 3">
    <name type="scientific">Chlorella ohadii</name>
    <dbReference type="NCBI Taxonomy" id="2649997"/>
    <lineage>
        <taxon>Eukaryota</taxon>
        <taxon>Viridiplantae</taxon>
        <taxon>Chlorophyta</taxon>
        <taxon>core chlorophytes</taxon>
        <taxon>Trebouxiophyceae</taxon>
        <taxon>Chlorellales</taxon>
        <taxon>Chlorellaceae</taxon>
        <taxon>Chlorella clade</taxon>
        <taxon>Chlorella</taxon>
    </lineage>
</organism>
<evidence type="ECO:0000313" key="3">
    <source>
        <dbReference type="Proteomes" id="UP001205105"/>
    </source>
</evidence>
<dbReference type="AlphaFoldDB" id="A0AAD5H691"/>
<evidence type="ECO:0000259" key="1">
    <source>
        <dbReference type="Pfam" id="PF04366"/>
    </source>
</evidence>
<protein>
    <recommendedName>
        <fullName evidence="1">Ysc84 actin-binding domain-containing protein</fullName>
    </recommendedName>
</protein>
<sequence>MPGLLWQPTNGSSELTGAAGCASEVLASLIEAKAPHFLVEAKAVILARVYKAGCGLALERGSGLLLARLPCASGKGLSVDSFKGSPRDARWSAPAFLSLSGLSSGFTLGAQRADLLIGVMSDDALERFVSGGTLALGAEWSICLAQLHEGDSAAYRNHDLAICMLTRGMMVDFSLSCASLSIDQGRNSKAYGADISTEALLHGEVPLPECCAALARQLTEAEGRVVASAFEPSNRSGAYW</sequence>
<dbReference type="PANTHER" id="PTHR15629:SF2">
    <property type="entry name" value="SH3 DOMAIN-CONTAINING YSC84-LIKE PROTEIN 1"/>
    <property type="match status" value="1"/>
</dbReference>
<gene>
    <name evidence="2" type="ORF">COHA_000974</name>
</gene>
<evidence type="ECO:0000313" key="2">
    <source>
        <dbReference type="EMBL" id="KAI7845421.1"/>
    </source>
</evidence>
<comment type="caution">
    <text evidence="2">The sequence shown here is derived from an EMBL/GenBank/DDBJ whole genome shotgun (WGS) entry which is preliminary data.</text>
</comment>
<feature type="domain" description="Ysc84 actin-binding" evidence="1">
    <location>
        <begin position="101"/>
        <end position="220"/>
    </location>
</feature>
<dbReference type="InterPro" id="IPR007461">
    <property type="entry name" value="Ysc84_actin-binding"/>
</dbReference>
<proteinExistence type="predicted"/>
<dbReference type="GO" id="GO:0035091">
    <property type="term" value="F:phosphatidylinositol binding"/>
    <property type="evidence" value="ECO:0007669"/>
    <property type="project" value="TreeGrafter"/>
</dbReference>